<keyword evidence="4 8" id="KW-0547">Nucleotide-binding</keyword>
<evidence type="ECO:0000256" key="5">
    <source>
        <dbReference type="ARBA" id="ARBA00022840"/>
    </source>
</evidence>
<comment type="similarity">
    <text evidence="1 8 11">Belongs to the DnaA family.</text>
</comment>
<comment type="domain">
    <text evidence="8">Domain I is involved in oligomerization and binding regulators, domain II is flexibile and of varying length in different bacteria, domain III forms the AAA+ region, while domain IV binds dsDNA.</text>
</comment>
<keyword evidence="3 8" id="KW-0235">DNA replication</keyword>
<dbReference type="InterPro" id="IPR020591">
    <property type="entry name" value="Chromosome_initiator_DnaA-like"/>
</dbReference>
<dbReference type="SUPFAM" id="SSF52540">
    <property type="entry name" value="P-loop containing nucleoside triphosphate hydrolases"/>
    <property type="match status" value="1"/>
</dbReference>
<dbReference type="InterPro" id="IPR003593">
    <property type="entry name" value="AAA+_ATPase"/>
</dbReference>
<dbReference type="CDD" id="cd06571">
    <property type="entry name" value="Bac_DnaA_C"/>
    <property type="match status" value="1"/>
</dbReference>
<dbReference type="RefSeq" id="WP_002666951.1">
    <property type="nucleotide sequence ID" value="NZ_CM001795.1"/>
</dbReference>
<evidence type="ECO:0000256" key="10">
    <source>
        <dbReference type="RuleBase" id="RU000577"/>
    </source>
</evidence>
<feature type="region of interest" description="Domain I, interacts with DnaA modulators" evidence="8">
    <location>
        <begin position="1"/>
        <end position="106"/>
    </location>
</feature>
<feature type="binding site" evidence="8">
    <location>
        <position position="173"/>
    </location>
    <ligand>
        <name>ATP</name>
        <dbReference type="ChEBI" id="CHEBI:30616"/>
    </ligand>
</feature>
<name>A0A0E2E5B7_TREDN</name>
<dbReference type="InterPro" id="IPR018312">
    <property type="entry name" value="Chromosome_initiator_DnaA_CS"/>
</dbReference>
<dbReference type="Gene3D" id="1.10.1750.10">
    <property type="match status" value="1"/>
</dbReference>
<evidence type="ECO:0000313" key="15">
    <source>
        <dbReference type="EMBL" id="EMB33073.1"/>
    </source>
</evidence>
<evidence type="ECO:0000259" key="13">
    <source>
        <dbReference type="SMART" id="SM00382"/>
    </source>
</evidence>
<dbReference type="HOGENOM" id="CLU_026910_3_1_12"/>
<evidence type="ECO:0000256" key="7">
    <source>
        <dbReference type="ARBA" id="ARBA00023125"/>
    </source>
</evidence>
<comment type="subunit">
    <text evidence="8">Oligomerizes as a right-handed, spiral filament on DNA at oriC.</text>
</comment>
<dbReference type="InterPro" id="IPR010921">
    <property type="entry name" value="Trp_repressor/repl_initiator"/>
</dbReference>
<dbReference type="GO" id="GO:0005886">
    <property type="term" value="C:plasma membrane"/>
    <property type="evidence" value="ECO:0007669"/>
    <property type="project" value="TreeGrafter"/>
</dbReference>
<feature type="domain" description="Chromosomal replication initiator DnaA C-terminal" evidence="14">
    <location>
        <begin position="373"/>
        <end position="442"/>
    </location>
</feature>
<keyword evidence="5 8" id="KW-0067">ATP-binding</keyword>
<dbReference type="SUPFAM" id="SSF48295">
    <property type="entry name" value="TrpR-like"/>
    <property type="match status" value="1"/>
</dbReference>
<dbReference type="SMART" id="SM00760">
    <property type="entry name" value="Bac_DnaA_C"/>
    <property type="match status" value="1"/>
</dbReference>
<dbReference type="InterPro" id="IPR013159">
    <property type="entry name" value="DnaA_C"/>
</dbReference>
<dbReference type="GO" id="GO:0006270">
    <property type="term" value="P:DNA replication initiation"/>
    <property type="evidence" value="ECO:0007669"/>
    <property type="project" value="UniProtKB-UniRule"/>
</dbReference>
<keyword evidence="2 8" id="KW-0963">Cytoplasm</keyword>
<dbReference type="GO" id="GO:0006275">
    <property type="term" value="P:regulation of DNA replication"/>
    <property type="evidence" value="ECO:0007669"/>
    <property type="project" value="UniProtKB-UniRule"/>
</dbReference>
<dbReference type="EMBL" id="AGDV01000012">
    <property type="protein sequence ID" value="EMB33073.1"/>
    <property type="molecule type" value="Genomic_DNA"/>
</dbReference>
<sequence>MSEWDYKIFWDEAVNQFKEELAFSIFSMWFLPSKYEKSTENTVYLSVPSKFFRDQMIHNYKNGIEKKLFELSGKKISIDFIIKPNTSEDLSKAENEGGNDKKEDAAKPSSAESKKKSVKTEGGRGQHPDLRPEYNFEDFVVGPNNNFGVNAAIAVSTNPGSAYNPFLIYGGVGLGKTHLMQAIGNKIWDTTKLKVIYVTAENFTNEFVECVQKKMMPAFKSKYRKADVLLIDDIHFFQGKVETQEELFHTFNELYEKNKQIVFTCDRPPAELKNLSQRLKSRFERGLNVDLQTPAYEIRYAILLKKMEKHSTKIPNEFIDMVAKNVSSNVRDLEAALTKLIAYTELTKKTMDEATAKNLLRDIFGSTRQRNVTIDLIQKTVADYFSISISDIKSKKRTKSFSFPRQIAMFLCREMTECSTTELGNDFGGRDHTTILHGCNKIEEQIAADPSLEKIIHELRNTIKENTNK</sequence>
<dbReference type="CDD" id="cd00009">
    <property type="entry name" value="AAA"/>
    <property type="match status" value="1"/>
</dbReference>
<dbReference type="PATRIC" id="fig|999432.5.peg.1488"/>
<dbReference type="Proteomes" id="UP000011705">
    <property type="component" value="Chromosome"/>
</dbReference>
<feature type="domain" description="AAA+ ATPase" evidence="13">
    <location>
        <begin position="162"/>
        <end position="293"/>
    </location>
</feature>
<evidence type="ECO:0000256" key="4">
    <source>
        <dbReference type="ARBA" id="ARBA00022741"/>
    </source>
</evidence>
<dbReference type="Gene3D" id="3.30.300.180">
    <property type="match status" value="1"/>
</dbReference>
<dbReference type="Gene3D" id="1.10.8.60">
    <property type="match status" value="1"/>
</dbReference>
<dbReference type="InterPro" id="IPR024633">
    <property type="entry name" value="DnaA_N_dom"/>
</dbReference>
<dbReference type="FunFam" id="3.40.50.300:FF:000668">
    <property type="entry name" value="Chromosomal replication initiator protein DnaA"/>
    <property type="match status" value="1"/>
</dbReference>
<dbReference type="Pfam" id="PF00308">
    <property type="entry name" value="Bac_DnaA"/>
    <property type="match status" value="1"/>
</dbReference>
<dbReference type="SMART" id="SM00382">
    <property type="entry name" value="AAA"/>
    <property type="match status" value="1"/>
</dbReference>
<evidence type="ECO:0000256" key="6">
    <source>
        <dbReference type="ARBA" id="ARBA00023121"/>
    </source>
</evidence>
<dbReference type="GO" id="GO:0003688">
    <property type="term" value="F:DNA replication origin binding"/>
    <property type="evidence" value="ECO:0007669"/>
    <property type="project" value="UniProtKB-UniRule"/>
</dbReference>
<dbReference type="InterPro" id="IPR027417">
    <property type="entry name" value="P-loop_NTPase"/>
</dbReference>
<reference evidence="15" key="1">
    <citation type="submission" date="2012-01" db="EMBL/GenBank/DDBJ databases">
        <title>The Genome Sequence of Treponema denticola H-22.</title>
        <authorList>
            <consortium name="The Broad Institute Genome Sequencing Platform"/>
            <person name="Earl A."/>
            <person name="Ward D."/>
            <person name="Feldgarden M."/>
            <person name="Gevers D."/>
            <person name="Blanton J.M."/>
            <person name="Fenno C.J."/>
            <person name="Baranova O.V."/>
            <person name="Mathney J."/>
            <person name="Dewhirst F.E."/>
            <person name="Izard J."/>
            <person name="Young S.K."/>
            <person name="Zeng Q."/>
            <person name="Gargeya S."/>
            <person name="Fitzgerald M."/>
            <person name="Haas B."/>
            <person name="Abouelleil A."/>
            <person name="Alvarado L."/>
            <person name="Arachchi H.M."/>
            <person name="Berlin A."/>
            <person name="Chapman S.B."/>
            <person name="Gearin G."/>
            <person name="Goldberg J."/>
            <person name="Griggs A."/>
            <person name="Gujja S."/>
            <person name="Hansen M."/>
            <person name="Heiman D."/>
            <person name="Howarth C."/>
            <person name="Larimer J."/>
            <person name="Lui A."/>
            <person name="MacDonald P.J.P."/>
            <person name="McCowen C."/>
            <person name="Montmayeur A."/>
            <person name="Murphy C."/>
            <person name="Neiman D."/>
            <person name="Pearson M."/>
            <person name="Priest M."/>
            <person name="Roberts A."/>
            <person name="Saif S."/>
            <person name="Shea T."/>
            <person name="Sisk P."/>
            <person name="Stolte C."/>
            <person name="Sykes S."/>
            <person name="Wortman J."/>
            <person name="Nusbaum C."/>
            <person name="Birren B."/>
        </authorList>
    </citation>
    <scope>NUCLEOTIDE SEQUENCE [LARGE SCALE GENOMIC DNA]</scope>
    <source>
        <strain evidence="15">H-22</strain>
    </source>
</reference>
<dbReference type="PRINTS" id="PR00051">
    <property type="entry name" value="DNAA"/>
</dbReference>
<keyword evidence="7 8" id="KW-0238">DNA-binding</keyword>
<dbReference type="PANTHER" id="PTHR30050">
    <property type="entry name" value="CHROMOSOMAL REPLICATION INITIATOR PROTEIN DNAA"/>
    <property type="match status" value="1"/>
</dbReference>
<evidence type="ECO:0000256" key="9">
    <source>
        <dbReference type="NCBIfam" id="TIGR00362"/>
    </source>
</evidence>
<comment type="function">
    <text evidence="8 10">Plays an essential role in the initiation and regulation of chromosomal replication. ATP-DnaA binds to the origin of replication (oriC) to initiate formation of the DNA replication initiation complex once per cell cycle. Binds the DnaA box (a 9 base pair repeat at the origin) and separates the double-stranded (ds)DNA. Forms a right-handed helical filament on oriC DNA; dsDNA binds to the exterior of the filament while single-stranded (ss)DNA is stabiized in the filament's interior. The ATP-DnaA-oriC complex binds and stabilizes one strand of the AT-rich DNA unwinding element (DUE), permitting loading of DNA polymerase. After initiation quickly degrades to an ADP-DnaA complex that is not apt for DNA replication. Binds acidic phospholipids.</text>
</comment>
<evidence type="ECO:0000256" key="8">
    <source>
        <dbReference type="HAMAP-Rule" id="MF_00377"/>
    </source>
</evidence>
<feature type="binding site" evidence="8">
    <location>
        <position position="176"/>
    </location>
    <ligand>
        <name>ATP</name>
        <dbReference type="ChEBI" id="CHEBI:30616"/>
    </ligand>
</feature>
<evidence type="ECO:0000256" key="1">
    <source>
        <dbReference type="ARBA" id="ARBA00006583"/>
    </source>
</evidence>
<evidence type="ECO:0000256" key="2">
    <source>
        <dbReference type="ARBA" id="ARBA00022490"/>
    </source>
</evidence>
<dbReference type="PROSITE" id="PS01008">
    <property type="entry name" value="DNAA"/>
    <property type="match status" value="1"/>
</dbReference>
<comment type="subcellular location">
    <subcellularLocation>
        <location evidence="8">Cytoplasm</location>
    </subcellularLocation>
</comment>
<dbReference type="NCBIfam" id="TIGR00362">
    <property type="entry name" value="DnaA"/>
    <property type="match status" value="1"/>
</dbReference>
<gene>
    <name evidence="8" type="primary">dnaA</name>
    <name evidence="15" type="ORF">HMPREF9726_01434</name>
</gene>
<evidence type="ECO:0000256" key="3">
    <source>
        <dbReference type="ARBA" id="ARBA00022705"/>
    </source>
</evidence>
<comment type="caution">
    <text evidence="15">The sequence shown here is derived from an EMBL/GenBank/DDBJ whole genome shotgun (WGS) entry which is preliminary data.</text>
</comment>
<protein>
    <recommendedName>
        <fullName evidence="8 9">Chromosomal replication initiator protein DnaA</fullName>
    </recommendedName>
</protein>
<dbReference type="Pfam" id="PF08299">
    <property type="entry name" value="Bac_DnaA_C"/>
    <property type="match status" value="1"/>
</dbReference>
<dbReference type="GO" id="GO:0005737">
    <property type="term" value="C:cytoplasm"/>
    <property type="evidence" value="ECO:0007669"/>
    <property type="project" value="UniProtKB-SubCell"/>
</dbReference>
<dbReference type="Gene3D" id="3.40.50.300">
    <property type="entry name" value="P-loop containing nucleotide triphosphate hydrolases"/>
    <property type="match status" value="1"/>
</dbReference>
<proteinExistence type="inferred from homology"/>
<dbReference type="Pfam" id="PF11638">
    <property type="entry name" value="DnaA_N"/>
    <property type="match status" value="1"/>
</dbReference>
<accession>A0A0E2E5B7</accession>
<comment type="caution">
    <text evidence="8">Lacks conserved residue(s) required for the propagation of feature annotation.</text>
</comment>
<dbReference type="GO" id="GO:0008289">
    <property type="term" value="F:lipid binding"/>
    <property type="evidence" value="ECO:0007669"/>
    <property type="project" value="UniProtKB-KW"/>
</dbReference>
<evidence type="ECO:0000256" key="11">
    <source>
        <dbReference type="RuleBase" id="RU004227"/>
    </source>
</evidence>
<feature type="region of interest" description="Domain IV, binds dsDNA" evidence="8">
    <location>
        <begin position="345"/>
        <end position="469"/>
    </location>
</feature>
<dbReference type="InterPro" id="IPR013317">
    <property type="entry name" value="DnaA_dom"/>
</dbReference>
<feature type="binding site" evidence="8">
    <location>
        <position position="175"/>
    </location>
    <ligand>
        <name>ATP</name>
        <dbReference type="ChEBI" id="CHEBI:30616"/>
    </ligand>
</feature>
<dbReference type="InterPro" id="IPR038454">
    <property type="entry name" value="DnaA_N_sf"/>
</dbReference>
<dbReference type="InterPro" id="IPR001957">
    <property type="entry name" value="Chromosome_initiator_DnaA"/>
</dbReference>
<dbReference type="GO" id="GO:0005524">
    <property type="term" value="F:ATP binding"/>
    <property type="evidence" value="ECO:0007669"/>
    <property type="project" value="UniProtKB-UniRule"/>
</dbReference>
<dbReference type="HAMAP" id="MF_00377">
    <property type="entry name" value="DnaA_bact"/>
    <property type="match status" value="1"/>
</dbReference>
<organism evidence="15">
    <name type="scientific">Treponema denticola H-22</name>
    <dbReference type="NCBI Taxonomy" id="999432"/>
    <lineage>
        <taxon>Bacteria</taxon>
        <taxon>Pseudomonadati</taxon>
        <taxon>Spirochaetota</taxon>
        <taxon>Spirochaetia</taxon>
        <taxon>Spirochaetales</taxon>
        <taxon>Treponemataceae</taxon>
        <taxon>Treponema</taxon>
    </lineage>
</organism>
<dbReference type="AlphaFoldDB" id="A0A0E2E5B7"/>
<evidence type="ECO:0000259" key="14">
    <source>
        <dbReference type="SMART" id="SM00760"/>
    </source>
</evidence>
<keyword evidence="6 8" id="KW-0446">Lipid-binding</keyword>
<feature type="region of interest" description="Disordered" evidence="12">
    <location>
        <begin position="89"/>
        <end position="131"/>
    </location>
</feature>
<dbReference type="PANTHER" id="PTHR30050:SF2">
    <property type="entry name" value="CHROMOSOMAL REPLICATION INITIATOR PROTEIN DNAA"/>
    <property type="match status" value="1"/>
</dbReference>
<evidence type="ECO:0000256" key="12">
    <source>
        <dbReference type="SAM" id="MobiDB-lite"/>
    </source>
</evidence>
<feature type="binding site" evidence="8">
    <location>
        <position position="177"/>
    </location>
    <ligand>
        <name>ATP</name>
        <dbReference type="ChEBI" id="CHEBI:30616"/>
    </ligand>
</feature>